<feature type="compositionally biased region" description="Acidic residues" evidence="1">
    <location>
        <begin position="15"/>
        <end position="25"/>
    </location>
</feature>
<evidence type="ECO:0000313" key="2">
    <source>
        <dbReference type="EMBL" id="KAK8545841.1"/>
    </source>
</evidence>
<organism evidence="2 3">
    <name type="scientific">Hibiscus sabdariffa</name>
    <name type="common">roselle</name>
    <dbReference type="NCBI Taxonomy" id="183260"/>
    <lineage>
        <taxon>Eukaryota</taxon>
        <taxon>Viridiplantae</taxon>
        <taxon>Streptophyta</taxon>
        <taxon>Embryophyta</taxon>
        <taxon>Tracheophyta</taxon>
        <taxon>Spermatophyta</taxon>
        <taxon>Magnoliopsida</taxon>
        <taxon>eudicotyledons</taxon>
        <taxon>Gunneridae</taxon>
        <taxon>Pentapetalae</taxon>
        <taxon>rosids</taxon>
        <taxon>malvids</taxon>
        <taxon>Malvales</taxon>
        <taxon>Malvaceae</taxon>
        <taxon>Malvoideae</taxon>
        <taxon>Hibiscus</taxon>
    </lineage>
</organism>
<comment type="caution">
    <text evidence="2">The sequence shown here is derived from an EMBL/GenBank/DDBJ whole genome shotgun (WGS) entry which is preliminary data.</text>
</comment>
<feature type="compositionally biased region" description="Basic and acidic residues" evidence="1">
    <location>
        <begin position="1"/>
        <end position="14"/>
    </location>
</feature>
<keyword evidence="3" id="KW-1185">Reference proteome</keyword>
<feature type="region of interest" description="Disordered" evidence="1">
    <location>
        <begin position="60"/>
        <end position="95"/>
    </location>
</feature>
<feature type="region of interest" description="Disordered" evidence="1">
    <location>
        <begin position="1"/>
        <end position="25"/>
    </location>
</feature>
<proteinExistence type="predicted"/>
<sequence length="134" mass="15216">MNKEREAANKSKAMEDDDNGVALSEDDYNTATVLGNLLMHMKLDEKAALELGNMRRGFLKHEEPSSDIGGRNEIFESNQDDEEGSSRPYQKRRKRARLLLQENDNQESMEIEQEIKNVAKETLTPDYSKGKAAP</sequence>
<dbReference type="Proteomes" id="UP001472677">
    <property type="component" value="Unassembled WGS sequence"/>
</dbReference>
<evidence type="ECO:0000256" key="1">
    <source>
        <dbReference type="SAM" id="MobiDB-lite"/>
    </source>
</evidence>
<name>A0ABR2DSH4_9ROSI</name>
<evidence type="ECO:0000313" key="3">
    <source>
        <dbReference type="Proteomes" id="UP001472677"/>
    </source>
</evidence>
<accession>A0ABR2DSH4</accession>
<gene>
    <name evidence="2" type="ORF">V6N12_026659</name>
</gene>
<reference evidence="2 3" key="1">
    <citation type="journal article" date="2024" name="G3 (Bethesda)">
        <title>Genome assembly of Hibiscus sabdariffa L. provides insights into metabolisms of medicinal natural products.</title>
        <authorList>
            <person name="Kim T."/>
        </authorList>
    </citation>
    <scope>NUCLEOTIDE SEQUENCE [LARGE SCALE GENOMIC DNA]</scope>
    <source>
        <strain evidence="2">TK-2024</strain>
        <tissue evidence="2">Old leaves</tissue>
    </source>
</reference>
<dbReference type="EMBL" id="JBBPBM010000023">
    <property type="protein sequence ID" value="KAK8545841.1"/>
    <property type="molecule type" value="Genomic_DNA"/>
</dbReference>
<protein>
    <submittedName>
        <fullName evidence="2">Uncharacterized protein</fullName>
    </submittedName>
</protein>